<dbReference type="GeneTree" id="ENSGT00950000183190"/>
<feature type="domain" description="CDK5 regulatory subunit-associated protein 2/Myomegalin coiled coil" evidence="11">
    <location>
        <begin position="418"/>
        <end position="515"/>
    </location>
</feature>
<evidence type="ECO:0000256" key="6">
    <source>
        <dbReference type="ARBA" id="ARBA00022860"/>
    </source>
</evidence>
<dbReference type="GO" id="GO:0000132">
    <property type="term" value="P:establishment of mitotic spindle orientation"/>
    <property type="evidence" value="ECO:0007669"/>
    <property type="project" value="TreeGrafter"/>
</dbReference>
<dbReference type="Proteomes" id="UP000694412">
    <property type="component" value="Chromosome 17"/>
</dbReference>
<name>A0A8C2U8U4_COTJA</name>
<accession>A0A8C2U8U4</accession>
<keyword evidence="6" id="KW-0112">Calmodulin-binding</keyword>
<evidence type="ECO:0000313" key="12">
    <source>
        <dbReference type="Ensembl" id="ENSCJPP00005025259.1"/>
    </source>
</evidence>
<dbReference type="GO" id="GO:0097431">
    <property type="term" value="C:mitotic spindle pole"/>
    <property type="evidence" value="ECO:0007669"/>
    <property type="project" value="TreeGrafter"/>
</dbReference>
<evidence type="ECO:0000256" key="5">
    <source>
        <dbReference type="ARBA" id="ARBA00022553"/>
    </source>
</evidence>
<dbReference type="GO" id="GO:0090266">
    <property type="term" value="P:regulation of mitotic cell cycle spindle assembly checkpoint"/>
    <property type="evidence" value="ECO:0007669"/>
    <property type="project" value="TreeGrafter"/>
</dbReference>
<evidence type="ECO:0000259" key="10">
    <source>
        <dbReference type="Pfam" id="PF07989"/>
    </source>
</evidence>
<evidence type="ECO:0000256" key="4">
    <source>
        <dbReference type="ARBA" id="ARBA00022490"/>
    </source>
</evidence>
<dbReference type="Pfam" id="PF07989">
    <property type="entry name" value="Cnn_1N"/>
    <property type="match status" value="1"/>
</dbReference>
<keyword evidence="8" id="KW-0206">Cytoskeleton</keyword>
<reference evidence="12" key="1">
    <citation type="submission" date="2015-11" db="EMBL/GenBank/DDBJ databases">
        <authorList>
            <consortium name="International Coturnix japonica Genome Analysis Consortium"/>
            <person name="Warren W."/>
            <person name="Burt D.W."/>
            <person name="Antin P.B."/>
            <person name="Lanford R."/>
            <person name="Gros J."/>
            <person name="Wilson R.K."/>
        </authorList>
    </citation>
    <scope>NUCLEOTIDE SEQUENCE [LARGE SCALE GENOMIC DNA]</scope>
</reference>
<evidence type="ECO:0000259" key="11">
    <source>
        <dbReference type="Pfam" id="PF23246"/>
    </source>
</evidence>
<dbReference type="GO" id="GO:0007059">
    <property type="term" value="P:chromosome segregation"/>
    <property type="evidence" value="ECO:0007669"/>
    <property type="project" value="TreeGrafter"/>
</dbReference>
<dbReference type="PANTHER" id="PTHR46930">
    <property type="entry name" value="CDK5 REGULATORY SUBUNIT-ASSOCIATED PROTEIN 2"/>
    <property type="match status" value="1"/>
</dbReference>
<evidence type="ECO:0000256" key="8">
    <source>
        <dbReference type="ARBA" id="ARBA00023212"/>
    </source>
</evidence>
<keyword evidence="4" id="KW-0963">Cytoplasm</keyword>
<feature type="coiled-coil region" evidence="9">
    <location>
        <begin position="109"/>
        <end position="143"/>
    </location>
</feature>
<dbReference type="GO" id="GO:0005794">
    <property type="term" value="C:Golgi apparatus"/>
    <property type="evidence" value="ECO:0007669"/>
    <property type="project" value="UniProtKB-SubCell"/>
</dbReference>
<dbReference type="GO" id="GO:0000242">
    <property type="term" value="C:pericentriolar material"/>
    <property type="evidence" value="ECO:0007669"/>
    <property type="project" value="TreeGrafter"/>
</dbReference>
<dbReference type="InterPro" id="IPR056273">
    <property type="entry name" value="CDK5RAP2_MYOME_CC"/>
</dbReference>
<protein>
    <recommendedName>
        <fullName evidence="3">CDK5 regulatory subunit-associated protein 2</fullName>
    </recommendedName>
</protein>
<keyword evidence="5" id="KW-0597">Phosphoprotein</keyword>
<evidence type="ECO:0000313" key="13">
    <source>
        <dbReference type="Proteomes" id="UP000694412"/>
    </source>
</evidence>
<dbReference type="InterPro" id="IPR012943">
    <property type="entry name" value="Cnn_1N"/>
</dbReference>
<comment type="subcellular location">
    <subcellularLocation>
        <location evidence="1">Cytoplasm</location>
        <location evidence="1">Cytoskeleton</location>
    </subcellularLocation>
    <subcellularLocation>
        <location evidence="2">Golgi apparatus</location>
    </subcellularLocation>
</comment>
<dbReference type="GO" id="GO:0008017">
    <property type="term" value="F:microtubule binding"/>
    <property type="evidence" value="ECO:0007669"/>
    <property type="project" value="TreeGrafter"/>
</dbReference>
<organism evidence="12 13">
    <name type="scientific">Coturnix japonica</name>
    <name type="common">Japanese quail</name>
    <name type="synonym">Coturnix coturnix japonica</name>
    <dbReference type="NCBI Taxonomy" id="93934"/>
    <lineage>
        <taxon>Eukaryota</taxon>
        <taxon>Metazoa</taxon>
        <taxon>Chordata</taxon>
        <taxon>Craniata</taxon>
        <taxon>Vertebrata</taxon>
        <taxon>Euteleostomi</taxon>
        <taxon>Archelosauria</taxon>
        <taxon>Archosauria</taxon>
        <taxon>Dinosauria</taxon>
        <taxon>Saurischia</taxon>
        <taxon>Theropoda</taxon>
        <taxon>Coelurosauria</taxon>
        <taxon>Aves</taxon>
        <taxon>Neognathae</taxon>
        <taxon>Galloanserae</taxon>
        <taxon>Galliformes</taxon>
        <taxon>Phasianidae</taxon>
        <taxon>Perdicinae</taxon>
        <taxon>Coturnix</taxon>
    </lineage>
</organism>
<keyword evidence="9" id="KW-0175">Coiled coil</keyword>
<evidence type="ECO:0000256" key="1">
    <source>
        <dbReference type="ARBA" id="ARBA00004245"/>
    </source>
</evidence>
<sequence>EDTVSPTRARTMKDYENQISDLKKENFNLKLRIYFLEMQMQQKFDGPTEDMYKINIELKVEIESLKRDLQEREKLLIKASKAVESLAQGGDAEIQRVKEEAQKKLQEMEGILTGRINLLEENLKAAQEEVEKAIAMTEKEKALRLAAEQELSSLTDAPVKDLDMIAEAEKDRLIEQLNLSLKSKEAVIQHLEEENSRSRPGDGNLAAEKMEELIIALRREKDSEIEAIKMELRNERNSFEKKIQSLEEELQERENELTVEKKNRLKRDKTIQGLTVALKAKEKENEELASEVEALSASLAKAREATHQAHIQKFKGAEDYQALLMEKETLLAELRSENLTKDAENRKLQRRIKRTDQELSDLNLEREKMEKELDEAQLQKSRSDKTINDLRNQVEKLHGEMAEKEKAVEDHYNILLSECNQKLQSQELVIKQLTDNVSQRDLLLQDKKESEYEKLILALKKEQNIYSTLVQTFKESDSLNSLQTELNKIFVLRKQLEDDILATRNLQKVLEDQINNAKHRQDETLSFCGDQTSYMSICLGEQDNLNLQIDHLSLEELKKKVTDLLLMVKDLLLINQELKTKQLGFFTTDSQGKEAGKILNQSEVGFQS</sequence>
<feature type="coiled-coil region" evidence="9">
    <location>
        <begin position="479"/>
        <end position="513"/>
    </location>
</feature>
<keyword evidence="7" id="KW-0333">Golgi apparatus</keyword>
<dbReference type="GO" id="GO:0007099">
    <property type="term" value="P:centriole replication"/>
    <property type="evidence" value="ECO:0007669"/>
    <property type="project" value="TreeGrafter"/>
</dbReference>
<feature type="coiled-coil region" evidence="9">
    <location>
        <begin position="12"/>
        <end position="82"/>
    </location>
</feature>
<keyword evidence="13" id="KW-1185">Reference proteome</keyword>
<reference evidence="12" key="2">
    <citation type="submission" date="2025-08" db="UniProtKB">
        <authorList>
            <consortium name="Ensembl"/>
        </authorList>
    </citation>
    <scope>IDENTIFICATION</scope>
</reference>
<dbReference type="GO" id="GO:0046600">
    <property type="term" value="P:negative regulation of centriole replication"/>
    <property type="evidence" value="ECO:0007669"/>
    <property type="project" value="TreeGrafter"/>
</dbReference>
<dbReference type="GO" id="GO:0001578">
    <property type="term" value="P:microtubule bundle formation"/>
    <property type="evidence" value="ECO:0007669"/>
    <property type="project" value="TreeGrafter"/>
</dbReference>
<gene>
    <name evidence="12" type="primary">CDK5RAP2</name>
</gene>
<evidence type="ECO:0000256" key="9">
    <source>
        <dbReference type="SAM" id="Coils"/>
    </source>
</evidence>
<feature type="coiled-coil region" evidence="9">
    <location>
        <begin position="174"/>
        <end position="436"/>
    </location>
</feature>
<evidence type="ECO:0000256" key="2">
    <source>
        <dbReference type="ARBA" id="ARBA00004555"/>
    </source>
</evidence>
<proteinExistence type="predicted"/>
<evidence type="ECO:0000256" key="7">
    <source>
        <dbReference type="ARBA" id="ARBA00023034"/>
    </source>
</evidence>
<dbReference type="PANTHER" id="PTHR46930:SF1">
    <property type="entry name" value="CDK5 REGULATORY SUBUNIT-ASSOCIATED PROTEIN 2"/>
    <property type="match status" value="1"/>
</dbReference>
<reference evidence="12" key="3">
    <citation type="submission" date="2025-09" db="UniProtKB">
        <authorList>
            <consortium name="Ensembl"/>
        </authorList>
    </citation>
    <scope>IDENTIFICATION</scope>
</reference>
<dbReference type="Pfam" id="PF23246">
    <property type="entry name" value="CC_CDK5RAP2"/>
    <property type="match status" value="1"/>
</dbReference>
<dbReference type="InterPro" id="IPR042791">
    <property type="entry name" value="CDK5RAP2"/>
</dbReference>
<dbReference type="GO" id="GO:0035371">
    <property type="term" value="C:microtubule plus-end"/>
    <property type="evidence" value="ECO:0007669"/>
    <property type="project" value="TreeGrafter"/>
</dbReference>
<feature type="domain" description="Centrosomin N-terminal motif 1" evidence="10">
    <location>
        <begin position="11"/>
        <end position="84"/>
    </location>
</feature>
<dbReference type="GO" id="GO:0005516">
    <property type="term" value="F:calmodulin binding"/>
    <property type="evidence" value="ECO:0007669"/>
    <property type="project" value="UniProtKB-KW"/>
</dbReference>
<dbReference type="Ensembl" id="ENSCJPT00005034385.1">
    <property type="protein sequence ID" value="ENSCJPP00005025259.1"/>
    <property type="gene ID" value="ENSCJPG00005019847.1"/>
</dbReference>
<evidence type="ECO:0000256" key="3">
    <source>
        <dbReference type="ARBA" id="ARBA00020479"/>
    </source>
</evidence>
<dbReference type="GO" id="GO:0043015">
    <property type="term" value="F:gamma-tubulin binding"/>
    <property type="evidence" value="ECO:0007669"/>
    <property type="project" value="TreeGrafter"/>
</dbReference>
<dbReference type="AlphaFoldDB" id="A0A8C2U8U4"/>